<accession>A0A6I4IPY3</accession>
<comment type="caution">
    <text evidence="2">The sequence shown here is derived from an EMBL/GenBank/DDBJ whole genome shotgun (WGS) entry which is preliminary data.</text>
</comment>
<feature type="transmembrane region" description="Helical" evidence="1">
    <location>
        <begin position="227"/>
        <end position="246"/>
    </location>
</feature>
<protein>
    <recommendedName>
        <fullName evidence="4">Glycosyltransferase RgtA/B/C/D-like domain-containing protein</fullName>
    </recommendedName>
</protein>
<keyword evidence="3" id="KW-1185">Reference proteome</keyword>
<feature type="transmembrane region" description="Helical" evidence="1">
    <location>
        <begin position="297"/>
        <end position="321"/>
    </location>
</feature>
<evidence type="ECO:0000313" key="2">
    <source>
        <dbReference type="EMBL" id="MVN90134.1"/>
    </source>
</evidence>
<dbReference type="EMBL" id="WQLA01000001">
    <property type="protein sequence ID" value="MVN90134.1"/>
    <property type="molecule type" value="Genomic_DNA"/>
</dbReference>
<name>A0A6I4IPY3_9SPHI</name>
<feature type="transmembrane region" description="Helical" evidence="1">
    <location>
        <begin position="360"/>
        <end position="376"/>
    </location>
</feature>
<feature type="transmembrane region" description="Helical" evidence="1">
    <location>
        <begin position="328"/>
        <end position="348"/>
    </location>
</feature>
<feature type="transmembrane region" description="Helical" evidence="1">
    <location>
        <begin position="12"/>
        <end position="33"/>
    </location>
</feature>
<evidence type="ECO:0000313" key="3">
    <source>
        <dbReference type="Proteomes" id="UP000434850"/>
    </source>
</evidence>
<dbReference type="RefSeq" id="WP_157539906.1">
    <property type="nucleotide sequence ID" value="NZ_WQLA01000001.1"/>
</dbReference>
<dbReference type="OrthoDB" id="796333at2"/>
<keyword evidence="1" id="KW-0812">Transmembrane</keyword>
<dbReference type="AlphaFoldDB" id="A0A6I4IPY3"/>
<evidence type="ECO:0000256" key="1">
    <source>
        <dbReference type="SAM" id="Phobius"/>
    </source>
</evidence>
<feature type="transmembrane region" description="Helical" evidence="1">
    <location>
        <begin position="157"/>
        <end position="173"/>
    </location>
</feature>
<sequence length="530" mass="59631">MTYTSNIRENKWAFIILAVPVLVTLITGAYSFAAPPAIYPDPSWGFQVMRSMENGGGFNMLVGPDTANIAKDSGFFLTWWSPGQYLLPYAFKQLFAVNTGQASVLTSVLCEIAGLFGFFAFFKKVGFKPVIAAVSVAFIASQLFYYIPFAFYNGGEVIMFAYAGWFLYGCFYFKKISPLMLLFVLVAGWAGFFSKSSMMLVYAAGLFCMWINMSPQRRDYTAWIKNGIAIGIPFVISVACIYIFFLSRGENPASESSGGFRIIWETFLFPIGSPLLAGFSLDELTHGLIYHPDGPMFSPAVTTILLIAIAAGSVALVWAIVRCVPYRAYIIALIVFYAVFFLFFGQAFVRQLAISYEGRHFRIVGLLIVPGAIYLIEKSKIYFRVAFVFAWIFIAWQSISTLHREYWYNREEGIHGTSGITQQFIDKPTLKYILQADQQQRNAIFVFISADLGLEIQNNRFITIEPIGADVGTNYDDYTFKGHAGPLYILLPSEYETNGGAKFIMQKCFPEYNNFETKKLTSDYTVWIGK</sequence>
<feature type="transmembrane region" description="Helical" evidence="1">
    <location>
        <begin position="102"/>
        <end position="122"/>
    </location>
</feature>
<dbReference type="Proteomes" id="UP000434850">
    <property type="component" value="Unassembled WGS sequence"/>
</dbReference>
<feature type="transmembrane region" description="Helical" evidence="1">
    <location>
        <begin position="381"/>
        <end position="399"/>
    </location>
</feature>
<feature type="transmembrane region" description="Helical" evidence="1">
    <location>
        <begin position="180"/>
        <end position="207"/>
    </location>
</feature>
<keyword evidence="1" id="KW-0472">Membrane</keyword>
<organism evidence="2 3">
    <name type="scientific">Mucilaginibacter aquatilis</name>
    <dbReference type="NCBI Taxonomy" id="1517760"/>
    <lineage>
        <taxon>Bacteria</taxon>
        <taxon>Pseudomonadati</taxon>
        <taxon>Bacteroidota</taxon>
        <taxon>Sphingobacteriia</taxon>
        <taxon>Sphingobacteriales</taxon>
        <taxon>Sphingobacteriaceae</taxon>
        <taxon>Mucilaginibacter</taxon>
    </lineage>
</organism>
<feature type="transmembrane region" description="Helical" evidence="1">
    <location>
        <begin position="258"/>
        <end position="277"/>
    </location>
</feature>
<proteinExistence type="predicted"/>
<keyword evidence="1" id="KW-1133">Transmembrane helix</keyword>
<evidence type="ECO:0008006" key="4">
    <source>
        <dbReference type="Google" id="ProtNLM"/>
    </source>
</evidence>
<feature type="transmembrane region" description="Helical" evidence="1">
    <location>
        <begin position="129"/>
        <end position="151"/>
    </location>
</feature>
<gene>
    <name evidence="2" type="ORF">GO816_03255</name>
</gene>
<reference evidence="2 3" key="1">
    <citation type="submission" date="2019-12" db="EMBL/GenBank/DDBJ databases">
        <title>Mucilaginibacter sp. HME9299 genome sequencing and assembly.</title>
        <authorList>
            <person name="Kang H."/>
            <person name="Kim H."/>
            <person name="Joh K."/>
        </authorList>
    </citation>
    <scope>NUCLEOTIDE SEQUENCE [LARGE SCALE GENOMIC DNA]</scope>
    <source>
        <strain evidence="2 3">HME9299</strain>
    </source>
</reference>